<evidence type="ECO:0000256" key="8">
    <source>
        <dbReference type="ARBA" id="ARBA00023237"/>
    </source>
</evidence>
<keyword evidence="7" id="KW-0472">Membrane</keyword>
<dbReference type="Gene3D" id="3.30.1370.120">
    <property type="match status" value="1"/>
</dbReference>
<name>A0A1I4T5T6_9BURK</name>
<dbReference type="Gene3D" id="2.60.40.3470">
    <property type="match status" value="1"/>
</dbReference>
<keyword evidence="16" id="KW-1185">Reference proteome</keyword>
<evidence type="ECO:0000256" key="10">
    <source>
        <dbReference type="ARBA" id="ARBA00024678"/>
    </source>
</evidence>
<dbReference type="PROSITE" id="PS00875">
    <property type="entry name" value="T2SP_D"/>
    <property type="match status" value="1"/>
</dbReference>
<evidence type="ECO:0000256" key="4">
    <source>
        <dbReference type="ARBA" id="ARBA00022448"/>
    </source>
</evidence>
<dbReference type="InterPro" id="IPR038591">
    <property type="entry name" value="NolW-like_sf"/>
</dbReference>
<dbReference type="GO" id="GO:0009306">
    <property type="term" value="P:protein secretion"/>
    <property type="evidence" value="ECO:0007669"/>
    <property type="project" value="InterPro"/>
</dbReference>
<dbReference type="InterPro" id="IPR005644">
    <property type="entry name" value="NolW-like"/>
</dbReference>
<evidence type="ECO:0000256" key="9">
    <source>
        <dbReference type="ARBA" id="ARBA00023287"/>
    </source>
</evidence>
<dbReference type="GO" id="GO:0009279">
    <property type="term" value="C:cell outer membrane"/>
    <property type="evidence" value="ECO:0007669"/>
    <property type="project" value="UniProtKB-SubCell"/>
</dbReference>
<dbReference type="RefSeq" id="WP_245774444.1">
    <property type="nucleotide sequence ID" value="NZ_FOTW01000029.1"/>
</dbReference>
<dbReference type="GO" id="GO:0030420">
    <property type="term" value="P:establishment of competence for transformation"/>
    <property type="evidence" value="ECO:0007669"/>
    <property type="project" value="UniProtKB-KW"/>
</dbReference>
<dbReference type="Pfam" id="PF03958">
    <property type="entry name" value="Secretin_N"/>
    <property type="match status" value="1"/>
</dbReference>
<evidence type="ECO:0000256" key="13">
    <source>
        <dbReference type="SAM" id="MobiDB-lite"/>
    </source>
</evidence>
<feature type="domain" description="Secretin/TonB short N-terminal" evidence="14">
    <location>
        <begin position="349"/>
        <end position="397"/>
    </location>
</feature>
<dbReference type="Pfam" id="PF11741">
    <property type="entry name" value="AMIN"/>
    <property type="match status" value="2"/>
</dbReference>
<dbReference type="PANTHER" id="PTHR30604:SF1">
    <property type="entry name" value="DNA UTILIZATION PROTEIN HOFQ"/>
    <property type="match status" value="1"/>
</dbReference>
<feature type="compositionally biased region" description="Basic residues" evidence="13">
    <location>
        <begin position="1"/>
        <end position="12"/>
    </location>
</feature>
<dbReference type="InterPro" id="IPR013355">
    <property type="entry name" value="Pilus_4_PilQ"/>
</dbReference>
<dbReference type="EMBL" id="FOTW01000029">
    <property type="protein sequence ID" value="SFM71930.1"/>
    <property type="molecule type" value="Genomic_DNA"/>
</dbReference>
<dbReference type="SMART" id="SM00965">
    <property type="entry name" value="STN"/>
    <property type="match status" value="1"/>
</dbReference>
<sequence>MNKALRIARRRPTPASSGPARRRAARTGRVLAPLLAALAVLGLLAGQPARAQESTPAGATTAAPASAAGNAIETISANQQGSNVIVKITLREAPARLPIGFAITNPPRIALDFGATVNATGKNSLDLALGDLRSVNVVQAGERSRLVFNLKRSLNYATALDGRAVILTIDGSGGLAQAVDASGMPVVAKPAAGSATAAAKAPARQLLRDMDFRRGSNGEGRIVVDLPNNQVAVDVRQVAAGVVVDFIKTGLPESLRRRLDVRDFGTPVTQITTVPQGDNTRLTVEAKGLWEQSVYQSDTQLVIDIKPIKEDPNKLAQGTQGYRGEKLSFNFQNVEVRAALQAIADISGLNIITSDSVAGNLTLRLREVPWDQALDVVLQAKGLDMRKNGSVLWIAPKEELLTKEKLELEQRAQIADLEPLKSEIFQLNYQKADAFKTVFGLEGGGADAKNRVLSKRGSAIIEPRTNQLFVTDIAAKIEDIRKLIAKTDIASKQVLIEARIVEASDSFTRNLGAKLGFADLRTIRGGDSGYQLGNGNTRIGVGGNLTGIGEVTGQIKPTDASYNNTQFVNLPAAPINGAAAGSLAISLFSSVANRFLNLELSALEADGTGKIISSPRVVTADKAVALIEQGIELPYQVATSSGATSIVFRKANLRLEVTPQITPDGNVVLDVDVNKDSVGQETRAGFAIDTKHVKTQVMVENGGTVVLGGIYQQIERNSVSKVPLLGDVPVLGYLFRNNSRTNDKTELLVFITPKIVAERLSTR</sequence>
<dbReference type="InterPro" id="IPR011662">
    <property type="entry name" value="Secretin/TonB_short_N"/>
</dbReference>
<evidence type="ECO:0000313" key="16">
    <source>
        <dbReference type="Proteomes" id="UP000199470"/>
    </source>
</evidence>
<dbReference type="AlphaFoldDB" id="A0A1I4T5T6"/>
<evidence type="ECO:0000256" key="2">
    <source>
        <dbReference type="ARBA" id="ARBA00006304"/>
    </source>
</evidence>
<dbReference type="PANTHER" id="PTHR30604">
    <property type="entry name" value="PROTEIN TRANSPORT PROTEIN HOFQ"/>
    <property type="match status" value="1"/>
</dbReference>
<dbReference type="InterPro" id="IPR001775">
    <property type="entry name" value="GspD/PilQ"/>
</dbReference>
<evidence type="ECO:0000256" key="7">
    <source>
        <dbReference type="ARBA" id="ARBA00023136"/>
    </source>
</evidence>
<keyword evidence="9" id="KW-0178">Competence</keyword>
<organism evidence="15 16">
    <name type="scientific">Rugamonas rubra</name>
    <dbReference type="NCBI Taxonomy" id="758825"/>
    <lineage>
        <taxon>Bacteria</taxon>
        <taxon>Pseudomonadati</taxon>
        <taxon>Pseudomonadota</taxon>
        <taxon>Betaproteobacteria</taxon>
        <taxon>Burkholderiales</taxon>
        <taxon>Oxalobacteraceae</taxon>
        <taxon>Telluria group</taxon>
        <taxon>Rugamonas</taxon>
    </lineage>
</organism>
<evidence type="ECO:0000256" key="6">
    <source>
        <dbReference type="ARBA" id="ARBA00022927"/>
    </source>
</evidence>
<comment type="subcellular location">
    <subcellularLocation>
        <location evidence="1 12">Cell outer membrane</location>
    </subcellularLocation>
</comment>
<dbReference type="NCBIfam" id="TIGR02515">
    <property type="entry name" value="IV_pilus_PilQ"/>
    <property type="match status" value="1"/>
</dbReference>
<dbReference type="Gene3D" id="3.30.1370.130">
    <property type="match status" value="1"/>
</dbReference>
<keyword evidence="8" id="KW-0998">Cell outer membrane</keyword>
<evidence type="ECO:0000313" key="15">
    <source>
        <dbReference type="EMBL" id="SFM71930.1"/>
    </source>
</evidence>
<dbReference type="PRINTS" id="PR00811">
    <property type="entry name" value="BCTERIALGSPD"/>
</dbReference>
<accession>A0A1I4T5T6</accession>
<keyword evidence="4 12" id="KW-0813">Transport</keyword>
<dbReference type="InterPro" id="IPR004845">
    <property type="entry name" value="T2SS_GspD_CS"/>
</dbReference>
<comment type="subunit">
    <text evidence="11">Homododecamer. Tetramer of trimer.</text>
</comment>
<evidence type="ECO:0000256" key="1">
    <source>
        <dbReference type="ARBA" id="ARBA00004442"/>
    </source>
</evidence>
<comment type="function">
    <text evidence="10">Required for type IV pilus biogenesis and competence. Could function as a pore for exit of the pilus but also as a channel for entry of heme and antimicrobial agents and uptake of transforming DNA.</text>
</comment>
<evidence type="ECO:0000259" key="14">
    <source>
        <dbReference type="SMART" id="SM00965"/>
    </source>
</evidence>
<evidence type="ECO:0000256" key="11">
    <source>
        <dbReference type="ARBA" id="ARBA00025897"/>
    </source>
</evidence>
<dbReference type="STRING" id="758825.SAMN02982985_05079"/>
<proteinExistence type="inferred from homology"/>
<reference evidence="15 16" key="1">
    <citation type="submission" date="2016-10" db="EMBL/GenBank/DDBJ databases">
        <authorList>
            <person name="de Groot N.N."/>
        </authorList>
    </citation>
    <scope>NUCLEOTIDE SEQUENCE [LARGE SCALE GENOMIC DNA]</scope>
    <source>
        <strain evidence="15 16">ATCC 43154</strain>
    </source>
</reference>
<keyword evidence="6" id="KW-0653">Protein transport</keyword>
<comment type="similarity">
    <text evidence="2">Belongs to the bacterial secretin family. PilQ subfamily.</text>
</comment>
<dbReference type="InterPro" id="IPR051808">
    <property type="entry name" value="Type_IV_pilus_biogenesis"/>
</dbReference>
<evidence type="ECO:0000256" key="3">
    <source>
        <dbReference type="ARBA" id="ARBA00014124"/>
    </source>
</evidence>
<gene>
    <name evidence="15" type="ORF">SAMN02982985_05079</name>
</gene>
<dbReference type="InterPro" id="IPR004846">
    <property type="entry name" value="T2SS/T3SS_dom"/>
</dbReference>
<feature type="region of interest" description="Disordered" evidence="13">
    <location>
        <begin position="1"/>
        <end position="24"/>
    </location>
</feature>
<evidence type="ECO:0000256" key="5">
    <source>
        <dbReference type="ARBA" id="ARBA00022729"/>
    </source>
</evidence>
<protein>
    <recommendedName>
        <fullName evidence="3">Type IV pilus biogenesis and competence protein PilQ</fullName>
    </recommendedName>
</protein>
<dbReference type="Proteomes" id="UP000199470">
    <property type="component" value="Unassembled WGS sequence"/>
</dbReference>
<evidence type="ECO:0000256" key="12">
    <source>
        <dbReference type="RuleBase" id="RU004004"/>
    </source>
</evidence>
<dbReference type="Pfam" id="PF00263">
    <property type="entry name" value="Secretin"/>
    <property type="match status" value="1"/>
</dbReference>
<dbReference type="InterPro" id="IPR021731">
    <property type="entry name" value="AMIN_dom"/>
</dbReference>
<keyword evidence="5" id="KW-0732">Signal</keyword>